<organism evidence="1">
    <name type="scientific">viral metagenome</name>
    <dbReference type="NCBI Taxonomy" id="1070528"/>
    <lineage>
        <taxon>unclassified sequences</taxon>
        <taxon>metagenomes</taxon>
        <taxon>organismal metagenomes</taxon>
    </lineage>
</organism>
<protein>
    <submittedName>
        <fullName evidence="1">Uncharacterized protein</fullName>
    </submittedName>
</protein>
<evidence type="ECO:0000313" key="1">
    <source>
        <dbReference type="EMBL" id="QHS97539.1"/>
    </source>
</evidence>
<proteinExistence type="predicted"/>
<sequence>MNGYVYPDGPYAVGSRCYAPILELFNSCSDAILVRFDSRVSTDAGEHELRNCIWVPSKGYTLLTGVLPSVGEQLSKIIIEDSCGHVECYTLEHDPVYGYNVCCVNDCTESALSLRVSRTPYSPQFCGCNVPIWKDTVIVPLRASISPLDA</sequence>
<name>A0A6C0C193_9ZZZZ</name>
<dbReference type="EMBL" id="MN739300">
    <property type="protein sequence ID" value="QHS97539.1"/>
    <property type="molecule type" value="Genomic_DNA"/>
</dbReference>
<reference evidence="1" key="1">
    <citation type="journal article" date="2020" name="Nature">
        <title>Giant virus diversity and host interactions through global metagenomics.</title>
        <authorList>
            <person name="Schulz F."/>
            <person name="Roux S."/>
            <person name="Paez-Espino D."/>
            <person name="Jungbluth S."/>
            <person name="Walsh D.A."/>
            <person name="Denef V.J."/>
            <person name="McMahon K.D."/>
            <person name="Konstantinidis K.T."/>
            <person name="Eloe-Fadrosh E.A."/>
            <person name="Kyrpides N.C."/>
            <person name="Woyke T."/>
        </authorList>
    </citation>
    <scope>NUCLEOTIDE SEQUENCE</scope>
    <source>
        <strain evidence="1">GVMAG-M-3300020182-33</strain>
    </source>
</reference>
<accession>A0A6C0C193</accession>
<dbReference type="AlphaFoldDB" id="A0A6C0C193"/>